<sequence>MSATLASSTVLLNRILTLKENSPFILALDTIVQSSQYLTKEFIHKVTNLTASQKPNIVYLSFETTNTPVYANEFIPLLGLTLPQIKEKVKLNPSQKTLIIVDSFNYTKDTELSQFLQLLISPNTIIYVGLSDFQFRLSHWII</sequence>
<dbReference type="EMBL" id="BSXS01009880">
    <property type="protein sequence ID" value="GME96801.1"/>
    <property type="molecule type" value="Genomic_DNA"/>
</dbReference>
<organism evidence="1 2">
    <name type="scientific">Ambrosiozyma monospora</name>
    <name type="common">Yeast</name>
    <name type="synonym">Endomycopsis monosporus</name>
    <dbReference type="NCBI Taxonomy" id="43982"/>
    <lineage>
        <taxon>Eukaryota</taxon>
        <taxon>Fungi</taxon>
        <taxon>Dikarya</taxon>
        <taxon>Ascomycota</taxon>
        <taxon>Saccharomycotina</taxon>
        <taxon>Pichiomycetes</taxon>
        <taxon>Pichiales</taxon>
        <taxon>Pichiaceae</taxon>
        <taxon>Ambrosiozyma</taxon>
    </lineage>
</organism>
<reference evidence="1" key="1">
    <citation type="submission" date="2023-04" db="EMBL/GenBank/DDBJ databases">
        <title>Ambrosiozyma monospora NBRC 10751.</title>
        <authorList>
            <person name="Ichikawa N."/>
            <person name="Sato H."/>
            <person name="Tonouchi N."/>
        </authorList>
    </citation>
    <scope>NUCLEOTIDE SEQUENCE</scope>
    <source>
        <strain evidence="1">NBRC 10751</strain>
    </source>
</reference>
<proteinExistence type="predicted"/>
<protein>
    <submittedName>
        <fullName evidence="1">Unnamed protein product</fullName>
    </submittedName>
</protein>
<comment type="caution">
    <text evidence="1">The sequence shown here is derived from an EMBL/GenBank/DDBJ whole genome shotgun (WGS) entry which is preliminary data.</text>
</comment>
<name>A0ACB5TXG3_AMBMO</name>
<accession>A0ACB5TXG3</accession>
<dbReference type="Proteomes" id="UP001165064">
    <property type="component" value="Unassembled WGS sequence"/>
</dbReference>
<keyword evidence="2" id="KW-1185">Reference proteome</keyword>
<evidence type="ECO:0000313" key="1">
    <source>
        <dbReference type="EMBL" id="GME96801.1"/>
    </source>
</evidence>
<gene>
    <name evidence="1" type="ORF">Amon02_001008800</name>
</gene>
<evidence type="ECO:0000313" key="2">
    <source>
        <dbReference type="Proteomes" id="UP001165064"/>
    </source>
</evidence>